<feature type="compositionally biased region" description="Low complexity" evidence="1">
    <location>
        <begin position="239"/>
        <end position="260"/>
    </location>
</feature>
<dbReference type="STRING" id="97359.A0A550CE25"/>
<feature type="compositionally biased region" description="Polar residues" evidence="1">
    <location>
        <begin position="174"/>
        <end position="183"/>
    </location>
</feature>
<name>A0A550CE25_9AGAR</name>
<reference evidence="2 3" key="1">
    <citation type="journal article" date="2019" name="New Phytol.">
        <title>Comparative genomics reveals unique wood-decay strategies and fruiting body development in the Schizophyllaceae.</title>
        <authorList>
            <person name="Almasi E."/>
            <person name="Sahu N."/>
            <person name="Krizsan K."/>
            <person name="Balint B."/>
            <person name="Kovacs G.M."/>
            <person name="Kiss B."/>
            <person name="Cseklye J."/>
            <person name="Drula E."/>
            <person name="Henrissat B."/>
            <person name="Nagy I."/>
            <person name="Chovatia M."/>
            <person name="Adam C."/>
            <person name="LaButti K."/>
            <person name="Lipzen A."/>
            <person name="Riley R."/>
            <person name="Grigoriev I.V."/>
            <person name="Nagy L.G."/>
        </authorList>
    </citation>
    <scope>NUCLEOTIDE SEQUENCE [LARGE SCALE GENOMIC DNA]</scope>
    <source>
        <strain evidence="2 3">NL-1724</strain>
    </source>
</reference>
<feature type="compositionally biased region" description="Polar residues" evidence="1">
    <location>
        <begin position="1"/>
        <end position="16"/>
    </location>
</feature>
<evidence type="ECO:0000313" key="2">
    <source>
        <dbReference type="EMBL" id="TRM63055.1"/>
    </source>
</evidence>
<feature type="compositionally biased region" description="Polar residues" evidence="1">
    <location>
        <begin position="192"/>
        <end position="201"/>
    </location>
</feature>
<keyword evidence="3" id="KW-1185">Reference proteome</keyword>
<feature type="compositionally biased region" description="Polar residues" evidence="1">
    <location>
        <begin position="47"/>
        <end position="59"/>
    </location>
</feature>
<feature type="compositionally biased region" description="Low complexity" evidence="1">
    <location>
        <begin position="202"/>
        <end position="214"/>
    </location>
</feature>
<feature type="region of interest" description="Disordered" evidence="1">
    <location>
        <begin position="1"/>
        <end position="129"/>
    </location>
</feature>
<feature type="compositionally biased region" description="Low complexity" evidence="1">
    <location>
        <begin position="105"/>
        <end position="120"/>
    </location>
</feature>
<dbReference type="Proteomes" id="UP000320762">
    <property type="component" value="Unassembled WGS sequence"/>
</dbReference>
<feature type="compositionally biased region" description="Low complexity" evidence="1">
    <location>
        <begin position="17"/>
        <end position="38"/>
    </location>
</feature>
<dbReference type="EMBL" id="VDMD01000011">
    <property type="protein sequence ID" value="TRM63055.1"/>
    <property type="molecule type" value="Genomic_DNA"/>
</dbReference>
<proteinExistence type="predicted"/>
<organism evidence="2 3">
    <name type="scientific">Schizophyllum amplum</name>
    <dbReference type="NCBI Taxonomy" id="97359"/>
    <lineage>
        <taxon>Eukaryota</taxon>
        <taxon>Fungi</taxon>
        <taxon>Dikarya</taxon>
        <taxon>Basidiomycota</taxon>
        <taxon>Agaricomycotina</taxon>
        <taxon>Agaricomycetes</taxon>
        <taxon>Agaricomycetidae</taxon>
        <taxon>Agaricales</taxon>
        <taxon>Schizophyllaceae</taxon>
        <taxon>Schizophyllum</taxon>
    </lineage>
</organism>
<feature type="region of interest" description="Disordered" evidence="1">
    <location>
        <begin position="168"/>
        <end position="305"/>
    </location>
</feature>
<feature type="compositionally biased region" description="Low complexity" evidence="1">
    <location>
        <begin position="63"/>
        <end position="82"/>
    </location>
</feature>
<feature type="compositionally biased region" description="Basic and acidic residues" evidence="1">
    <location>
        <begin position="269"/>
        <end position="296"/>
    </location>
</feature>
<dbReference type="AlphaFoldDB" id="A0A550CE25"/>
<evidence type="ECO:0000256" key="1">
    <source>
        <dbReference type="SAM" id="MobiDB-lite"/>
    </source>
</evidence>
<protein>
    <submittedName>
        <fullName evidence="2">Uncharacterized protein</fullName>
    </submittedName>
</protein>
<accession>A0A550CE25</accession>
<comment type="caution">
    <text evidence="2">The sequence shown here is derived from an EMBL/GenBank/DDBJ whole genome shotgun (WGS) entry which is preliminary data.</text>
</comment>
<feature type="region of interest" description="Disordered" evidence="1">
    <location>
        <begin position="350"/>
        <end position="372"/>
    </location>
</feature>
<evidence type="ECO:0000313" key="3">
    <source>
        <dbReference type="Proteomes" id="UP000320762"/>
    </source>
</evidence>
<dbReference type="OrthoDB" id="2563900at2759"/>
<sequence>MASIEQTAHAQASTSMATAKTSPPGTTPSSPHAAAGSPPHHDLRHVTSLTSMPTGTSSRRASRLVSSGSIPSSPTSVHSSESAIFERDIEAPVSLHPPPHHHHQQQPSASPISSPGAHSPNCSQHNPHLIPRAHNTLEHSVPSVLDSAAAVLTELSPQEVEEISVVTPAMHAPSPQSRGQSPRMSMLGIGSPSGTVRSGYTSPAAAISRSPSPALGREGLMLNIPHPPPLIREDSNTRSSPTTSAYFSTASSPSVSPRSTQIDLDDGDTTMHGHARDDTVTTRDRGATIRGGEKPRQSSTSTMASVASAASHTINKRLSFISYSDLLASTPASTVPLAALTSNLTSADVEGIDAQGPSPGGSPLLGGPATFGGGSGSFGGSVTSGSVGAGSAAGSRAASLRGNRDSTYLPSLELSLNGIAVAGTSASAEWEREGMGRGLEERLLA</sequence>
<gene>
    <name evidence="2" type="ORF">BD626DRAFT_45107</name>
</gene>